<dbReference type="InterPro" id="IPR009061">
    <property type="entry name" value="DNA-bd_dom_put_sf"/>
</dbReference>
<dbReference type="Proteomes" id="UP001230005">
    <property type="component" value="Unassembled WGS sequence"/>
</dbReference>
<dbReference type="Pfam" id="PF00376">
    <property type="entry name" value="MerR"/>
    <property type="match status" value="1"/>
</dbReference>
<dbReference type="SUPFAM" id="SSF46955">
    <property type="entry name" value="Putative DNA-binding domain"/>
    <property type="match status" value="1"/>
</dbReference>
<evidence type="ECO:0000313" key="3">
    <source>
        <dbReference type="Proteomes" id="UP001230005"/>
    </source>
</evidence>
<dbReference type="InterPro" id="IPR000551">
    <property type="entry name" value="MerR-type_HTH_dom"/>
</dbReference>
<name>A0ABT9ZZN8_9BACI</name>
<dbReference type="RefSeq" id="WP_307329280.1">
    <property type="nucleotide sequence ID" value="NZ_JAUSUG010000019.1"/>
</dbReference>
<accession>A0ABT9ZZN8</accession>
<comment type="caution">
    <text evidence="2">The sequence shown here is derived from an EMBL/GenBank/DDBJ whole genome shotgun (WGS) entry which is preliminary data.</text>
</comment>
<feature type="domain" description="HTH merR-type" evidence="1">
    <location>
        <begin position="10"/>
        <end position="35"/>
    </location>
</feature>
<proteinExistence type="predicted"/>
<keyword evidence="3" id="KW-1185">Reference proteome</keyword>
<reference evidence="2 3" key="1">
    <citation type="submission" date="2023-07" db="EMBL/GenBank/DDBJ databases">
        <title>Genomic Encyclopedia of Type Strains, Phase IV (KMG-IV): sequencing the most valuable type-strain genomes for metagenomic binning, comparative biology and taxonomic classification.</title>
        <authorList>
            <person name="Goeker M."/>
        </authorList>
    </citation>
    <scope>NUCLEOTIDE SEQUENCE [LARGE SCALE GENOMIC DNA]</scope>
    <source>
        <strain evidence="2 3">DSM 9768</strain>
    </source>
</reference>
<dbReference type="EMBL" id="JAUSUG010000019">
    <property type="protein sequence ID" value="MDQ0256710.1"/>
    <property type="molecule type" value="Genomic_DNA"/>
</dbReference>
<protein>
    <recommendedName>
        <fullName evidence="1">HTH merR-type domain-containing protein</fullName>
    </recommendedName>
</protein>
<gene>
    <name evidence="2" type="ORF">J2S74_004132</name>
</gene>
<evidence type="ECO:0000313" key="2">
    <source>
        <dbReference type="EMBL" id="MDQ0256710.1"/>
    </source>
</evidence>
<sequence>MNLNPQVHLTTGQFAKLMDISKDTLLYYDKVGIFPQKLLLLTAIGTIQFIKQMFLMSFLY</sequence>
<organism evidence="2 3">
    <name type="scientific">Evansella vedderi</name>
    <dbReference type="NCBI Taxonomy" id="38282"/>
    <lineage>
        <taxon>Bacteria</taxon>
        <taxon>Bacillati</taxon>
        <taxon>Bacillota</taxon>
        <taxon>Bacilli</taxon>
        <taxon>Bacillales</taxon>
        <taxon>Bacillaceae</taxon>
        <taxon>Evansella</taxon>
    </lineage>
</organism>
<evidence type="ECO:0000259" key="1">
    <source>
        <dbReference type="Pfam" id="PF00376"/>
    </source>
</evidence>